<comment type="caution">
    <text evidence="3">The sequence shown here is derived from an EMBL/GenBank/DDBJ whole genome shotgun (WGS) entry which is preliminary data.</text>
</comment>
<proteinExistence type="predicted"/>
<evidence type="ECO:0000313" key="3">
    <source>
        <dbReference type="EMBL" id="MBB6054773.1"/>
    </source>
</evidence>
<evidence type="ECO:0000256" key="2">
    <source>
        <dbReference type="SAM" id="Phobius"/>
    </source>
</evidence>
<keyword evidence="4" id="KW-1185">Reference proteome</keyword>
<dbReference type="Proteomes" id="UP000585721">
    <property type="component" value="Unassembled WGS sequence"/>
</dbReference>
<name>A0A841GMQ4_9GAMM</name>
<feature type="compositionally biased region" description="Polar residues" evidence="1">
    <location>
        <begin position="78"/>
        <end position="94"/>
    </location>
</feature>
<sequence length="127" mass="14467">MSQTSHEPASNYMAKGFFFALGFVPVFLVLSGLTSWFSYKIIMHELTVQLDTALTNTQIQQQHLQQNIERHIKPDAQKPQSVAQISEAPQLSAQEKQERNCNLAIIRYSQTNSPEDKKQVYALCPEQ</sequence>
<dbReference type="AlphaFoldDB" id="A0A841GMQ4"/>
<evidence type="ECO:0000313" key="4">
    <source>
        <dbReference type="Proteomes" id="UP000585721"/>
    </source>
</evidence>
<keyword evidence="2" id="KW-1133">Transmembrane helix</keyword>
<keyword evidence="2" id="KW-0812">Transmembrane</keyword>
<reference evidence="3 4" key="1">
    <citation type="submission" date="2020-08" db="EMBL/GenBank/DDBJ databases">
        <title>Genomic Encyclopedia of Type Strains, Phase IV (KMG-IV): sequencing the most valuable type-strain genomes for metagenomic binning, comparative biology and taxonomic classification.</title>
        <authorList>
            <person name="Goeker M."/>
        </authorList>
    </citation>
    <scope>NUCLEOTIDE SEQUENCE [LARGE SCALE GENOMIC DNA]</scope>
    <source>
        <strain evidence="3 4">DSM 22975</strain>
    </source>
</reference>
<organism evidence="3 4">
    <name type="scientific">Tolumonas osonensis</name>
    <dbReference type="NCBI Taxonomy" id="675874"/>
    <lineage>
        <taxon>Bacteria</taxon>
        <taxon>Pseudomonadati</taxon>
        <taxon>Pseudomonadota</taxon>
        <taxon>Gammaproteobacteria</taxon>
        <taxon>Aeromonadales</taxon>
        <taxon>Aeromonadaceae</taxon>
        <taxon>Tolumonas</taxon>
    </lineage>
</organism>
<feature type="region of interest" description="Disordered" evidence="1">
    <location>
        <begin position="75"/>
        <end position="96"/>
    </location>
</feature>
<protein>
    <submittedName>
        <fullName evidence="3">Uncharacterized protein</fullName>
    </submittedName>
</protein>
<feature type="transmembrane region" description="Helical" evidence="2">
    <location>
        <begin position="12"/>
        <end position="33"/>
    </location>
</feature>
<dbReference type="EMBL" id="JACHGR010000002">
    <property type="protein sequence ID" value="MBB6054773.1"/>
    <property type="molecule type" value="Genomic_DNA"/>
</dbReference>
<accession>A0A841GMQ4</accession>
<dbReference type="RefSeq" id="WP_188025577.1">
    <property type="nucleotide sequence ID" value="NZ_JACHGR010000002.1"/>
</dbReference>
<keyword evidence="2" id="KW-0472">Membrane</keyword>
<evidence type="ECO:0000256" key="1">
    <source>
        <dbReference type="SAM" id="MobiDB-lite"/>
    </source>
</evidence>
<gene>
    <name evidence="3" type="ORF">HNR75_000645</name>
</gene>